<dbReference type="PANTHER" id="PTHR42748">
    <property type="entry name" value="NITROGEN METABOLITE REPRESSION PROTEIN NMRA FAMILY MEMBER"/>
    <property type="match status" value="1"/>
</dbReference>
<dbReference type="Gene3D" id="3.90.25.10">
    <property type="entry name" value="UDP-galactose 4-epimerase, domain 1"/>
    <property type="match status" value="1"/>
</dbReference>
<accession>G4T5U7</accession>
<feature type="domain" description="NmrA-like" evidence="4">
    <location>
        <begin position="30"/>
        <end position="286"/>
    </location>
</feature>
<dbReference type="GO" id="GO:0016491">
    <property type="term" value="F:oxidoreductase activity"/>
    <property type="evidence" value="ECO:0007669"/>
    <property type="project" value="UniProtKB-KW"/>
</dbReference>
<dbReference type="InterPro" id="IPR036291">
    <property type="entry name" value="NAD(P)-bd_dom_sf"/>
</dbReference>
<dbReference type="PANTHER" id="PTHR42748:SF30">
    <property type="entry name" value="NMRA-LIKE DOMAIN-CONTAINING PROTEIN"/>
    <property type="match status" value="1"/>
</dbReference>
<dbReference type="SUPFAM" id="SSF51735">
    <property type="entry name" value="NAD(P)-binding Rossmann-fold domains"/>
    <property type="match status" value="1"/>
</dbReference>
<evidence type="ECO:0000256" key="1">
    <source>
        <dbReference type="ARBA" id="ARBA00006328"/>
    </source>
</evidence>
<dbReference type="GO" id="GO:0005634">
    <property type="term" value="C:nucleus"/>
    <property type="evidence" value="ECO:0007669"/>
    <property type="project" value="TreeGrafter"/>
</dbReference>
<proteinExistence type="inferred from homology"/>
<sequence>MFLSSLRSHLSSTLPSIRFARRSYAAMTKPIIVVFAATGKSGSGMIDAILDDKDQQFAARAVTRNPNSESAQALAARGVDVVQADLNDPVTLAKVMDGAYGVFGVTDFWQAFMAEEKQGKDMVDAAQGSRVKHFVWTTLDHSKWEVPHFETKARVDDYLKGTGLPRTSLYLSFFIENFRSGIRKTHSGKVTFESAFPTDGKLPVISAFDIGYWALAAFKDPDRWINQDMKVCTEIVTPRQVAKYVEEASGHKVHIHEIGQEQWKEKNTPQFSELWRNIDMFNHLADTPGFRDIELSNKLVPHARKTKELITTWVHQLESS</sequence>
<reference evidence="5 6" key="1">
    <citation type="journal article" date="2011" name="PLoS Pathog.">
        <title>Endophytic Life Strategies Decoded by Genome and Transcriptome Analyses of the Mutualistic Root Symbiont Piriformospora indica.</title>
        <authorList>
            <person name="Zuccaro A."/>
            <person name="Lahrmann U."/>
            <person name="Guldener U."/>
            <person name="Langen G."/>
            <person name="Pfiffi S."/>
            <person name="Biedenkopf D."/>
            <person name="Wong P."/>
            <person name="Samans B."/>
            <person name="Grimm C."/>
            <person name="Basiewicz M."/>
            <person name="Murat C."/>
            <person name="Martin F."/>
            <person name="Kogel K.H."/>
        </authorList>
    </citation>
    <scope>NUCLEOTIDE SEQUENCE [LARGE SCALE GENOMIC DNA]</scope>
    <source>
        <strain evidence="5 6">DSM 11827</strain>
    </source>
</reference>
<evidence type="ECO:0000256" key="2">
    <source>
        <dbReference type="ARBA" id="ARBA00022857"/>
    </source>
</evidence>
<dbReference type="AlphaFoldDB" id="G4T5U7"/>
<evidence type="ECO:0000313" key="5">
    <source>
        <dbReference type="EMBL" id="CCA66629.1"/>
    </source>
</evidence>
<gene>
    <name evidence="5" type="ORF">PIIN_00312</name>
</gene>
<evidence type="ECO:0000259" key="4">
    <source>
        <dbReference type="Pfam" id="PF05368"/>
    </source>
</evidence>
<keyword evidence="2" id="KW-0521">NADP</keyword>
<organism evidence="5 6">
    <name type="scientific">Serendipita indica (strain DSM 11827)</name>
    <name type="common">Root endophyte fungus</name>
    <name type="synonym">Piriformospora indica</name>
    <dbReference type="NCBI Taxonomy" id="1109443"/>
    <lineage>
        <taxon>Eukaryota</taxon>
        <taxon>Fungi</taxon>
        <taxon>Dikarya</taxon>
        <taxon>Basidiomycota</taxon>
        <taxon>Agaricomycotina</taxon>
        <taxon>Agaricomycetes</taxon>
        <taxon>Sebacinales</taxon>
        <taxon>Serendipitaceae</taxon>
        <taxon>Serendipita</taxon>
    </lineage>
</organism>
<comment type="caution">
    <text evidence="5">The sequence shown here is derived from an EMBL/GenBank/DDBJ whole genome shotgun (WGS) entry which is preliminary data.</text>
</comment>
<evidence type="ECO:0000256" key="3">
    <source>
        <dbReference type="ARBA" id="ARBA00023002"/>
    </source>
</evidence>
<keyword evidence="6" id="KW-1185">Reference proteome</keyword>
<comment type="similarity">
    <text evidence="1">Belongs to the NmrA-type oxidoreductase family.</text>
</comment>
<dbReference type="Gene3D" id="3.40.50.720">
    <property type="entry name" value="NAD(P)-binding Rossmann-like Domain"/>
    <property type="match status" value="1"/>
</dbReference>
<dbReference type="EMBL" id="CAFZ01000004">
    <property type="protein sequence ID" value="CCA66629.1"/>
    <property type="molecule type" value="Genomic_DNA"/>
</dbReference>
<dbReference type="InterPro" id="IPR051164">
    <property type="entry name" value="NmrA-like_oxidored"/>
</dbReference>
<dbReference type="Pfam" id="PF05368">
    <property type="entry name" value="NmrA"/>
    <property type="match status" value="1"/>
</dbReference>
<dbReference type="Proteomes" id="UP000007148">
    <property type="component" value="Unassembled WGS sequence"/>
</dbReference>
<evidence type="ECO:0000313" key="6">
    <source>
        <dbReference type="Proteomes" id="UP000007148"/>
    </source>
</evidence>
<name>G4T5U7_SERID</name>
<dbReference type="eggNOG" id="ENOG502QQEA">
    <property type="taxonomic scope" value="Eukaryota"/>
</dbReference>
<dbReference type="OMA" id="HVEEYMK"/>
<dbReference type="OrthoDB" id="419598at2759"/>
<protein>
    <submittedName>
        <fullName evidence="5">Related to nitrogen metabolic regulation protein nmr</fullName>
    </submittedName>
</protein>
<dbReference type="InParanoid" id="G4T5U7"/>
<dbReference type="InterPro" id="IPR008030">
    <property type="entry name" value="NmrA-like"/>
</dbReference>
<dbReference type="CDD" id="cd05251">
    <property type="entry name" value="NmrA_like_SDR_a"/>
    <property type="match status" value="1"/>
</dbReference>
<dbReference type="STRING" id="1109443.G4T5U7"/>
<keyword evidence="3" id="KW-0560">Oxidoreductase</keyword>
<dbReference type="HOGENOM" id="CLU_007383_8_2_1"/>